<proteinExistence type="predicted"/>
<dbReference type="Pfam" id="PF25390">
    <property type="entry name" value="WD40_RLD"/>
    <property type="match status" value="1"/>
</dbReference>
<evidence type="ECO:0000313" key="5">
    <source>
        <dbReference type="EMBL" id="KAK4146151.1"/>
    </source>
</evidence>
<feature type="region of interest" description="Disordered" evidence="3">
    <location>
        <begin position="1"/>
        <end position="42"/>
    </location>
</feature>
<protein>
    <submittedName>
        <fullName evidence="5">Regulator of chromosome condensation 1/beta-lactamase-inhibitor protein II</fullName>
    </submittedName>
</protein>
<dbReference type="PRINTS" id="PR00633">
    <property type="entry name" value="RCCNDNSATION"/>
</dbReference>
<dbReference type="InterPro" id="IPR000408">
    <property type="entry name" value="Reg_chr_condens"/>
</dbReference>
<evidence type="ECO:0000256" key="2">
    <source>
        <dbReference type="PROSITE-ProRule" id="PRU00235"/>
    </source>
</evidence>
<evidence type="ECO:0000313" key="6">
    <source>
        <dbReference type="Proteomes" id="UP001302676"/>
    </source>
</evidence>
<dbReference type="SUPFAM" id="SSF50985">
    <property type="entry name" value="RCC1/BLIP-II"/>
    <property type="match status" value="1"/>
</dbReference>
<dbReference type="InterPro" id="IPR058923">
    <property type="entry name" value="RCC1-like_dom"/>
</dbReference>
<keyword evidence="6" id="KW-1185">Reference proteome</keyword>
<dbReference type="PROSITE" id="PS00626">
    <property type="entry name" value="RCC1_2"/>
    <property type="match status" value="1"/>
</dbReference>
<dbReference type="InterPro" id="IPR051210">
    <property type="entry name" value="Ub_ligase/GEF_domain"/>
</dbReference>
<comment type="caution">
    <text evidence="5">The sequence shown here is derived from an EMBL/GenBank/DDBJ whole genome shotgun (WGS) entry which is preliminary data.</text>
</comment>
<reference evidence="5" key="2">
    <citation type="submission" date="2023-05" db="EMBL/GenBank/DDBJ databases">
        <authorList>
            <consortium name="Lawrence Berkeley National Laboratory"/>
            <person name="Steindorff A."/>
            <person name="Hensen N."/>
            <person name="Bonometti L."/>
            <person name="Westerberg I."/>
            <person name="Brannstrom I.O."/>
            <person name="Guillou S."/>
            <person name="Cros-Aarteil S."/>
            <person name="Calhoun S."/>
            <person name="Haridas S."/>
            <person name="Kuo A."/>
            <person name="Mondo S."/>
            <person name="Pangilinan J."/>
            <person name="Riley R."/>
            <person name="Labutti K."/>
            <person name="Andreopoulos B."/>
            <person name="Lipzen A."/>
            <person name="Chen C."/>
            <person name="Yanf M."/>
            <person name="Daum C."/>
            <person name="Ng V."/>
            <person name="Clum A."/>
            <person name="Ohm R."/>
            <person name="Martin F."/>
            <person name="Silar P."/>
            <person name="Natvig D."/>
            <person name="Lalanne C."/>
            <person name="Gautier V."/>
            <person name="Ament-Velasquez S.L."/>
            <person name="Kruys A."/>
            <person name="Hutchinson M.I."/>
            <person name="Powell A.J."/>
            <person name="Barry K."/>
            <person name="Miller A.N."/>
            <person name="Grigoriev I.V."/>
            <person name="Debuchy R."/>
            <person name="Gladieux P."/>
            <person name="Thoren M.H."/>
            <person name="Johannesson H."/>
        </authorList>
    </citation>
    <scope>NUCLEOTIDE SEQUENCE</scope>
    <source>
        <strain evidence="5">CBS 141.50</strain>
    </source>
</reference>
<dbReference type="InterPro" id="IPR009091">
    <property type="entry name" value="RCC1/BLIP-II"/>
</dbReference>
<gene>
    <name evidence="5" type="ORF">C8A04DRAFT_10017</name>
</gene>
<dbReference type="PANTHER" id="PTHR22870:SF466">
    <property type="entry name" value="ANKYRIN REPEAT-CONTAINING PROTEIN"/>
    <property type="match status" value="1"/>
</dbReference>
<feature type="repeat" description="RCC1" evidence="2">
    <location>
        <begin position="2"/>
        <end position="61"/>
    </location>
</feature>
<evidence type="ECO:0000259" key="4">
    <source>
        <dbReference type="Pfam" id="PF25390"/>
    </source>
</evidence>
<dbReference type="RefSeq" id="XP_062639522.1">
    <property type="nucleotide sequence ID" value="XM_062776437.1"/>
</dbReference>
<dbReference type="GeneID" id="87813050"/>
<feature type="repeat" description="RCC1" evidence="2">
    <location>
        <begin position="284"/>
        <end position="325"/>
    </location>
</feature>
<feature type="domain" description="RCC1-like" evidence="4">
    <location>
        <begin position="6"/>
        <end position="374"/>
    </location>
</feature>
<name>A0AAN6ZR62_9PEZI</name>
<dbReference type="EMBL" id="MU853563">
    <property type="protein sequence ID" value="KAK4146151.1"/>
    <property type="molecule type" value="Genomic_DNA"/>
</dbReference>
<dbReference type="PANTHER" id="PTHR22870">
    <property type="entry name" value="REGULATOR OF CHROMOSOME CONDENSATION"/>
    <property type="match status" value="1"/>
</dbReference>
<dbReference type="PROSITE" id="PS50012">
    <property type="entry name" value="RCC1_3"/>
    <property type="match status" value="4"/>
</dbReference>
<evidence type="ECO:0000256" key="1">
    <source>
        <dbReference type="ARBA" id="ARBA00022737"/>
    </source>
</evidence>
<dbReference type="Proteomes" id="UP001302676">
    <property type="component" value="Unassembled WGS sequence"/>
</dbReference>
<accession>A0AAN6ZR62</accession>
<keyword evidence="1" id="KW-0677">Repeat</keyword>
<dbReference type="AlphaFoldDB" id="A0AAN6ZR62"/>
<sequence>MLHLQALGSNGSGQLGIGHKEDVSSPETVLLPPSLTSTNTPPPKLLHIAAGGNHTMLLFDSGDLLWSGDNTEGACGPVSSVDNQDVKQAPQFRPVNLPPSILANSKVTHVTATWTATIFATTTTTTPTTTTQKTTLYALGTSLKGELGLGPRPTTVHEPTPIPNFPPPDTHLTSLASCMVHTVAVLNTGEVWGWGNGRKGQLGEPSVAAVFSPRRIEGIPFPVVKAVCGREFTVLLGGPEAGEMVVLGSDKWGVRSGAPSREMVKGWKDVGAGWGGVVVLTRDGGLVAWGRDDHGQLGGEEDRERLGRVERIAVGSEHALALTEKGDVVVWGWGEHGNCGEIRKVEGEKGERNKIAAREEGKGIAMIGAGCATSWIAAEKQT</sequence>
<dbReference type="Gene3D" id="2.130.10.30">
    <property type="entry name" value="Regulator of chromosome condensation 1/beta-lactamase-inhibitor protein II"/>
    <property type="match status" value="2"/>
</dbReference>
<evidence type="ECO:0000256" key="3">
    <source>
        <dbReference type="SAM" id="MobiDB-lite"/>
    </source>
</evidence>
<organism evidence="5 6">
    <name type="scientific">Dichotomopilus funicola</name>
    <dbReference type="NCBI Taxonomy" id="1934379"/>
    <lineage>
        <taxon>Eukaryota</taxon>
        <taxon>Fungi</taxon>
        <taxon>Dikarya</taxon>
        <taxon>Ascomycota</taxon>
        <taxon>Pezizomycotina</taxon>
        <taxon>Sordariomycetes</taxon>
        <taxon>Sordariomycetidae</taxon>
        <taxon>Sordariales</taxon>
        <taxon>Chaetomiaceae</taxon>
        <taxon>Dichotomopilus</taxon>
    </lineage>
</organism>
<feature type="repeat" description="RCC1" evidence="2">
    <location>
        <begin position="134"/>
        <end position="188"/>
    </location>
</feature>
<feature type="compositionally biased region" description="Low complexity" evidence="3">
    <location>
        <begin position="25"/>
        <end position="39"/>
    </location>
</feature>
<reference evidence="5" key="1">
    <citation type="journal article" date="2023" name="Mol. Phylogenet. Evol.">
        <title>Genome-scale phylogeny and comparative genomics of the fungal order Sordariales.</title>
        <authorList>
            <person name="Hensen N."/>
            <person name="Bonometti L."/>
            <person name="Westerberg I."/>
            <person name="Brannstrom I.O."/>
            <person name="Guillou S."/>
            <person name="Cros-Aarteil S."/>
            <person name="Calhoun S."/>
            <person name="Haridas S."/>
            <person name="Kuo A."/>
            <person name="Mondo S."/>
            <person name="Pangilinan J."/>
            <person name="Riley R."/>
            <person name="LaButti K."/>
            <person name="Andreopoulos B."/>
            <person name="Lipzen A."/>
            <person name="Chen C."/>
            <person name="Yan M."/>
            <person name="Daum C."/>
            <person name="Ng V."/>
            <person name="Clum A."/>
            <person name="Steindorff A."/>
            <person name="Ohm R.A."/>
            <person name="Martin F."/>
            <person name="Silar P."/>
            <person name="Natvig D.O."/>
            <person name="Lalanne C."/>
            <person name="Gautier V."/>
            <person name="Ament-Velasquez S.L."/>
            <person name="Kruys A."/>
            <person name="Hutchinson M.I."/>
            <person name="Powell A.J."/>
            <person name="Barry K."/>
            <person name="Miller A.N."/>
            <person name="Grigoriev I.V."/>
            <person name="Debuchy R."/>
            <person name="Gladieux P."/>
            <person name="Hiltunen Thoren M."/>
            <person name="Johannesson H."/>
        </authorList>
    </citation>
    <scope>NUCLEOTIDE SEQUENCE</scope>
    <source>
        <strain evidence="5">CBS 141.50</strain>
    </source>
</reference>
<feature type="repeat" description="RCC1" evidence="2">
    <location>
        <begin position="189"/>
        <end position="239"/>
    </location>
</feature>